<gene>
    <name evidence="2" type="ORF">JG687_00018879</name>
</gene>
<comment type="caution">
    <text evidence="2">The sequence shown here is derived from an EMBL/GenBank/DDBJ whole genome shotgun (WGS) entry which is preliminary data.</text>
</comment>
<evidence type="ECO:0000256" key="1">
    <source>
        <dbReference type="SAM" id="MobiDB-lite"/>
    </source>
</evidence>
<protein>
    <submittedName>
        <fullName evidence="2">Uncharacterized protein</fullName>
    </submittedName>
</protein>
<dbReference type="OrthoDB" id="119960at2759"/>
<feature type="compositionally biased region" description="Basic and acidic residues" evidence="1">
    <location>
        <begin position="47"/>
        <end position="61"/>
    </location>
</feature>
<reference evidence="2" key="1">
    <citation type="submission" date="2021-01" db="EMBL/GenBank/DDBJ databases">
        <title>Phytophthora aleatoria, a newly-described species from Pinus radiata is distinct from Phytophthora cactorum isolates based on comparative genomics.</title>
        <authorList>
            <person name="Mcdougal R."/>
            <person name="Panda P."/>
            <person name="Williams N."/>
            <person name="Studholme D.J."/>
        </authorList>
    </citation>
    <scope>NUCLEOTIDE SEQUENCE</scope>
    <source>
        <strain evidence="2">NZFS 3830</strain>
    </source>
</reference>
<proteinExistence type="predicted"/>
<evidence type="ECO:0000313" key="3">
    <source>
        <dbReference type="Proteomes" id="UP000688947"/>
    </source>
</evidence>
<dbReference type="Proteomes" id="UP000688947">
    <property type="component" value="Unassembled WGS sequence"/>
</dbReference>
<accession>A0A8T1TK23</accession>
<name>A0A8T1TK23_9STRA</name>
<feature type="region of interest" description="Disordered" evidence="1">
    <location>
        <begin position="47"/>
        <end position="68"/>
    </location>
</feature>
<organism evidence="2 3">
    <name type="scientific">Phytophthora cactorum</name>
    <dbReference type="NCBI Taxonomy" id="29920"/>
    <lineage>
        <taxon>Eukaryota</taxon>
        <taxon>Sar</taxon>
        <taxon>Stramenopiles</taxon>
        <taxon>Oomycota</taxon>
        <taxon>Peronosporomycetes</taxon>
        <taxon>Peronosporales</taxon>
        <taxon>Peronosporaceae</taxon>
        <taxon>Phytophthora</taxon>
    </lineage>
</organism>
<sequence>MADRVVNTVNTRYSELGLVESTNMSVEYQRNCRGRYQFDLRCKRVATRELSDPDPEEERRGGVKAGMEQQVTQFAIRSTEHTPPLTRNHKKTKCNRFTNWWKRLFNKNAKKCNKDDAR</sequence>
<dbReference type="EMBL" id="JAENGZ010002823">
    <property type="protein sequence ID" value="KAG6942762.1"/>
    <property type="molecule type" value="Genomic_DNA"/>
</dbReference>
<dbReference type="AlphaFoldDB" id="A0A8T1TK23"/>
<evidence type="ECO:0000313" key="2">
    <source>
        <dbReference type="EMBL" id="KAG6942762.1"/>
    </source>
</evidence>